<feature type="transmembrane region" description="Helical" evidence="2">
    <location>
        <begin position="136"/>
        <end position="158"/>
    </location>
</feature>
<accession>A0ABS3VPH8</accession>
<gene>
    <name evidence="3" type="ORF">GSF22_10630</name>
</gene>
<dbReference type="EMBL" id="WVUH01000068">
    <property type="protein sequence ID" value="MBO4206454.1"/>
    <property type="molecule type" value="Genomic_DNA"/>
</dbReference>
<proteinExistence type="predicted"/>
<keyword evidence="2" id="KW-1133">Transmembrane helix</keyword>
<dbReference type="RefSeq" id="WP_208813357.1">
    <property type="nucleotide sequence ID" value="NZ_WVUH01000068.1"/>
</dbReference>
<feature type="region of interest" description="Disordered" evidence="1">
    <location>
        <begin position="1"/>
        <end position="49"/>
    </location>
</feature>
<dbReference type="InterPro" id="IPR018750">
    <property type="entry name" value="DUF2306_membrane"/>
</dbReference>
<protein>
    <submittedName>
        <fullName evidence="3">DUF2306 domain-containing protein</fullName>
    </submittedName>
</protein>
<name>A0ABS3VPH8_MICEH</name>
<feature type="transmembrane region" description="Helical" evidence="2">
    <location>
        <begin position="58"/>
        <end position="75"/>
    </location>
</feature>
<keyword evidence="4" id="KW-1185">Reference proteome</keyword>
<evidence type="ECO:0000313" key="3">
    <source>
        <dbReference type="EMBL" id="MBO4206454.1"/>
    </source>
</evidence>
<evidence type="ECO:0000256" key="1">
    <source>
        <dbReference type="SAM" id="MobiDB-lite"/>
    </source>
</evidence>
<feature type="compositionally biased region" description="Low complexity" evidence="1">
    <location>
        <begin position="21"/>
        <end position="30"/>
    </location>
</feature>
<feature type="transmembrane region" description="Helical" evidence="2">
    <location>
        <begin position="239"/>
        <end position="259"/>
    </location>
</feature>
<organism evidence="3 4">
    <name type="scientific">Micromonospora echinofusca</name>
    <dbReference type="NCBI Taxonomy" id="47858"/>
    <lineage>
        <taxon>Bacteria</taxon>
        <taxon>Bacillati</taxon>
        <taxon>Actinomycetota</taxon>
        <taxon>Actinomycetes</taxon>
        <taxon>Micromonosporales</taxon>
        <taxon>Micromonosporaceae</taxon>
        <taxon>Micromonospora</taxon>
    </lineage>
</organism>
<evidence type="ECO:0000313" key="4">
    <source>
        <dbReference type="Proteomes" id="UP000823521"/>
    </source>
</evidence>
<feature type="transmembrane region" description="Helical" evidence="2">
    <location>
        <begin position="164"/>
        <end position="183"/>
    </location>
</feature>
<comment type="caution">
    <text evidence="3">The sequence shown here is derived from an EMBL/GenBank/DDBJ whole genome shotgun (WGS) entry which is preliminary data.</text>
</comment>
<reference evidence="3 4" key="1">
    <citation type="submission" date="2019-12" db="EMBL/GenBank/DDBJ databases">
        <title>Whole genome sequencing of endophytic Actinobacterium Micromonospora sp. MPMI6T.</title>
        <authorList>
            <person name="Evv R."/>
            <person name="Podile A.R."/>
        </authorList>
    </citation>
    <scope>NUCLEOTIDE SEQUENCE [LARGE SCALE GENOMIC DNA]</scope>
    <source>
        <strain evidence="3 4">MPMI6</strain>
    </source>
</reference>
<keyword evidence="2" id="KW-0472">Membrane</keyword>
<feature type="transmembrane region" description="Helical" evidence="2">
    <location>
        <begin position="95"/>
        <end position="116"/>
    </location>
</feature>
<feature type="transmembrane region" description="Helical" evidence="2">
    <location>
        <begin position="195"/>
        <end position="219"/>
    </location>
</feature>
<dbReference type="Pfam" id="PF10067">
    <property type="entry name" value="DUF2306"/>
    <property type="match status" value="1"/>
</dbReference>
<sequence length="267" mass="29321">MADPSVAPTIDRTGDVPVDQPGGPAAAAAAPGPPPATPAGRPSGAGPERRTRWWRRPWVGPLAVVAVAFVAFSLPPYLTLDPARSRIPTPSDLGWYHPMLVVHVVFGAVALLTCCLQVWPRFRRRYPVAHRRIGRVYVFAGVLPAVAVGLPLGAVSPFGPVARVSNVLMASLWLLCTVAGYRAARQRRYGDHRRWMVRSFALTASIITNRVWGVVWTIALWPQLDTTFGGDQERLTQTVAGITTWLGWVLPLLIAQWWLDRTSTSRR</sequence>
<evidence type="ECO:0000256" key="2">
    <source>
        <dbReference type="SAM" id="Phobius"/>
    </source>
</evidence>
<keyword evidence="2" id="KW-0812">Transmembrane</keyword>
<dbReference type="Proteomes" id="UP000823521">
    <property type="component" value="Unassembled WGS sequence"/>
</dbReference>